<protein>
    <submittedName>
        <fullName evidence="1">Uncharacterized protein</fullName>
    </submittedName>
</protein>
<accession>A0ACB6SE00</accession>
<dbReference type="Proteomes" id="UP000799754">
    <property type="component" value="Unassembled WGS sequence"/>
</dbReference>
<dbReference type="EMBL" id="MU006704">
    <property type="protein sequence ID" value="KAF2631479.1"/>
    <property type="molecule type" value="Genomic_DNA"/>
</dbReference>
<comment type="caution">
    <text evidence="1">The sequence shown here is derived from an EMBL/GenBank/DDBJ whole genome shotgun (WGS) entry which is preliminary data.</text>
</comment>
<proteinExistence type="predicted"/>
<evidence type="ECO:0000313" key="2">
    <source>
        <dbReference type="Proteomes" id="UP000799754"/>
    </source>
</evidence>
<name>A0ACB6SE00_9PLEO</name>
<organism evidence="1 2">
    <name type="scientific">Macroventuria anomochaeta</name>
    <dbReference type="NCBI Taxonomy" id="301207"/>
    <lineage>
        <taxon>Eukaryota</taxon>
        <taxon>Fungi</taxon>
        <taxon>Dikarya</taxon>
        <taxon>Ascomycota</taxon>
        <taxon>Pezizomycotina</taxon>
        <taxon>Dothideomycetes</taxon>
        <taxon>Pleosporomycetidae</taxon>
        <taxon>Pleosporales</taxon>
        <taxon>Pleosporineae</taxon>
        <taxon>Didymellaceae</taxon>
        <taxon>Macroventuria</taxon>
    </lineage>
</organism>
<sequence length="54" mass="6050">MVDNLLKRAPKNPALFIGCNVAVVLTWGACMGTVRRARLNKAENGEYAVKFKKW</sequence>
<keyword evidence="2" id="KW-1185">Reference proteome</keyword>
<reference evidence="1" key="1">
    <citation type="journal article" date="2020" name="Stud. Mycol.">
        <title>101 Dothideomycetes genomes: a test case for predicting lifestyles and emergence of pathogens.</title>
        <authorList>
            <person name="Haridas S."/>
            <person name="Albert R."/>
            <person name="Binder M."/>
            <person name="Bloem J."/>
            <person name="Labutti K."/>
            <person name="Salamov A."/>
            <person name="Andreopoulos B."/>
            <person name="Baker S."/>
            <person name="Barry K."/>
            <person name="Bills G."/>
            <person name="Bluhm B."/>
            <person name="Cannon C."/>
            <person name="Castanera R."/>
            <person name="Culley D."/>
            <person name="Daum C."/>
            <person name="Ezra D."/>
            <person name="Gonzalez J."/>
            <person name="Henrissat B."/>
            <person name="Kuo A."/>
            <person name="Liang C."/>
            <person name="Lipzen A."/>
            <person name="Lutzoni F."/>
            <person name="Magnuson J."/>
            <person name="Mondo S."/>
            <person name="Nolan M."/>
            <person name="Ohm R."/>
            <person name="Pangilinan J."/>
            <person name="Park H.-J."/>
            <person name="Ramirez L."/>
            <person name="Alfaro M."/>
            <person name="Sun H."/>
            <person name="Tritt A."/>
            <person name="Yoshinaga Y."/>
            <person name="Zwiers L.-H."/>
            <person name="Turgeon B."/>
            <person name="Goodwin S."/>
            <person name="Spatafora J."/>
            <person name="Crous P."/>
            <person name="Grigoriev I."/>
        </authorList>
    </citation>
    <scope>NUCLEOTIDE SEQUENCE</scope>
    <source>
        <strain evidence="1">CBS 525.71</strain>
    </source>
</reference>
<gene>
    <name evidence="1" type="ORF">BU25DRAFT_407128</name>
</gene>
<evidence type="ECO:0000313" key="1">
    <source>
        <dbReference type="EMBL" id="KAF2631479.1"/>
    </source>
</evidence>